<dbReference type="RefSeq" id="WP_204845606.1">
    <property type="nucleotide sequence ID" value="NZ_JAFBCL010000001.1"/>
</dbReference>
<evidence type="ECO:0000313" key="3">
    <source>
        <dbReference type="Proteomes" id="UP000671828"/>
    </source>
</evidence>
<reference evidence="1 4" key="1">
    <citation type="submission" date="2021-01" db="EMBL/GenBank/DDBJ databases">
        <title>Sequencing the genomes of 1000 actinobacteria strains.</title>
        <authorList>
            <person name="Klenk H.-P."/>
        </authorList>
    </citation>
    <scope>NUCLEOTIDE SEQUENCE [LARGE SCALE GENOMIC DNA]</scope>
    <source>
        <strain evidence="1 4">DSM 44581</strain>
    </source>
</reference>
<dbReference type="EMBL" id="CP072788">
    <property type="protein sequence ID" value="QTR03284.1"/>
    <property type="molecule type" value="Genomic_DNA"/>
</dbReference>
<accession>A0A8T8HZX3</accession>
<name>A0A8T8HZX3_9PSEU</name>
<dbReference type="Pfam" id="PF05488">
    <property type="entry name" value="PAAR_motif"/>
    <property type="match status" value="1"/>
</dbReference>
<evidence type="ECO:0000313" key="2">
    <source>
        <dbReference type="EMBL" id="QTR03284.1"/>
    </source>
</evidence>
<organism evidence="2 3">
    <name type="scientific">Saccharothrix algeriensis</name>
    <dbReference type="NCBI Taxonomy" id="173560"/>
    <lineage>
        <taxon>Bacteria</taxon>
        <taxon>Bacillati</taxon>
        <taxon>Actinomycetota</taxon>
        <taxon>Actinomycetes</taxon>
        <taxon>Pseudonocardiales</taxon>
        <taxon>Pseudonocardiaceae</taxon>
        <taxon>Saccharothrix</taxon>
    </lineage>
</organism>
<gene>
    <name evidence="2" type="ORF">J7S33_30855</name>
    <name evidence="1" type="ORF">JOE68_005900</name>
</gene>
<evidence type="ECO:0000313" key="1">
    <source>
        <dbReference type="EMBL" id="MBM7815035.1"/>
    </source>
</evidence>
<protein>
    <submittedName>
        <fullName evidence="2">PAAR domain-containing protein</fullName>
    </submittedName>
    <submittedName>
        <fullName evidence="1">Zn-binding protein involved in type VI secretion</fullName>
    </submittedName>
</protein>
<dbReference type="EMBL" id="JAFBCL010000001">
    <property type="protein sequence ID" value="MBM7815035.1"/>
    <property type="molecule type" value="Genomic_DNA"/>
</dbReference>
<dbReference type="Gene3D" id="2.60.200.60">
    <property type="match status" value="1"/>
</dbReference>
<dbReference type="InterPro" id="IPR008727">
    <property type="entry name" value="PAAR_motif"/>
</dbReference>
<reference evidence="2" key="2">
    <citation type="submission" date="2021-04" db="EMBL/GenBank/DDBJ databases">
        <title>Saccharothrix algeriensis WGS.</title>
        <authorList>
            <person name="Stuskova K."/>
            <person name="Hakalova E."/>
            <person name="Tebbal A.B."/>
            <person name="Eichmeier A."/>
        </authorList>
    </citation>
    <scope>NUCLEOTIDE SEQUENCE</scope>
    <source>
        <strain evidence="2">NRRL B-24137</strain>
    </source>
</reference>
<sequence length="105" mass="10430">MPPAARLGDKTSHGGSIGPPAQPALALKVASVLIEGKPAAVLGGSVHVCPKVPDPLLGPSNLLVPKGPPRLVLIGDRPAAAVGDRAVCQASVVLGARTVFYGGML</sequence>
<dbReference type="Proteomes" id="UP000671828">
    <property type="component" value="Chromosome"/>
</dbReference>
<proteinExistence type="predicted"/>
<keyword evidence="4" id="KW-1185">Reference proteome</keyword>
<dbReference type="AlphaFoldDB" id="A0A8T8HZX3"/>
<dbReference type="Proteomes" id="UP001195724">
    <property type="component" value="Unassembled WGS sequence"/>
</dbReference>
<evidence type="ECO:0000313" key="4">
    <source>
        <dbReference type="Proteomes" id="UP001195724"/>
    </source>
</evidence>